<proteinExistence type="predicted"/>
<accession>A0ABP7KYJ8</accession>
<dbReference type="EMBL" id="BAAAZA010000025">
    <property type="protein sequence ID" value="GAA3889017.1"/>
    <property type="molecule type" value="Genomic_DNA"/>
</dbReference>
<name>A0ABP7KYJ8_9ACTN</name>
<sequence length="117" mass="12110">MPRPSPIKQGVSGGWRTDAPCCFGLNNELSGKTGYLLATDYTALSQVGQLQLGTATGTERVFVTDTHEKGTGRLLNGAVDDLTRGAVQNLNYGYDRGGNVTPISDASNIGAGVHGAA</sequence>
<gene>
    <name evidence="1" type="ORF">GCM10022207_65630</name>
</gene>
<dbReference type="RefSeq" id="WP_345552917.1">
    <property type="nucleotide sequence ID" value="NZ_BAAAZA010000025.1"/>
</dbReference>
<evidence type="ECO:0000313" key="2">
    <source>
        <dbReference type="Proteomes" id="UP001501563"/>
    </source>
</evidence>
<dbReference type="Proteomes" id="UP001501563">
    <property type="component" value="Unassembled WGS sequence"/>
</dbReference>
<keyword evidence="2" id="KW-1185">Reference proteome</keyword>
<reference evidence="2" key="1">
    <citation type="journal article" date="2019" name="Int. J. Syst. Evol. Microbiol.">
        <title>The Global Catalogue of Microorganisms (GCM) 10K type strain sequencing project: providing services to taxonomists for standard genome sequencing and annotation.</title>
        <authorList>
            <consortium name="The Broad Institute Genomics Platform"/>
            <consortium name="The Broad Institute Genome Sequencing Center for Infectious Disease"/>
            <person name="Wu L."/>
            <person name="Ma J."/>
        </authorList>
    </citation>
    <scope>NUCLEOTIDE SEQUENCE [LARGE SCALE GENOMIC DNA]</scope>
    <source>
        <strain evidence="2">JCM 16578</strain>
    </source>
</reference>
<protein>
    <submittedName>
        <fullName evidence="1">Uncharacterized protein</fullName>
    </submittedName>
</protein>
<comment type="caution">
    <text evidence="1">The sequence shown here is derived from an EMBL/GenBank/DDBJ whole genome shotgun (WGS) entry which is preliminary data.</text>
</comment>
<organism evidence="1 2">
    <name type="scientific">Streptomyces lannensis</name>
    <dbReference type="NCBI Taxonomy" id="766498"/>
    <lineage>
        <taxon>Bacteria</taxon>
        <taxon>Bacillati</taxon>
        <taxon>Actinomycetota</taxon>
        <taxon>Actinomycetes</taxon>
        <taxon>Kitasatosporales</taxon>
        <taxon>Streptomycetaceae</taxon>
        <taxon>Streptomyces</taxon>
    </lineage>
</organism>
<evidence type="ECO:0000313" key="1">
    <source>
        <dbReference type="EMBL" id="GAA3889017.1"/>
    </source>
</evidence>